<dbReference type="AlphaFoldDB" id="A0A517QTP6"/>
<organism evidence="1 2">
    <name type="scientific">Thalassoglobus polymorphus</name>
    <dbReference type="NCBI Taxonomy" id="2527994"/>
    <lineage>
        <taxon>Bacteria</taxon>
        <taxon>Pseudomonadati</taxon>
        <taxon>Planctomycetota</taxon>
        <taxon>Planctomycetia</taxon>
        <taxon>Planctomycetales</taxon>
        <taxon>Planctomycetaceae</taxon>
        <taxon>Thalassoglobus</taxon>
    </lineage>
</organism>
<reference evidence="1 2" key="1">
    <citation type="submission" date="2019-02" db="EMBL/GenBank/DDBJ databases">
        <title>Deep-cultivation of Planctomycetes and their phenomic and genomic characterization uncovers novel biology.</title>
        <authorList>
            <person name="Wiegand S."/>
            <person name="Jogler M."/>
            <person name="Boedeker C."/>
            <person name="Pinto D."/>
            <person name="Vollmers J."/>
            <person name="Rivas-Marin E."/>
            <person name="Kohn T."/>
            <person name="Peeters S.H."/>
            <person name="Heuer A."/>
            <person name="Rast P."/>
            <person name="Oberbeckmann S."/>
            <person name="Bunk B."/>
            <person name="Jeske O."/>
            <person name="Meyerdierks A."/>
            <person name="Storesund J.E."/>
            <person name="Kallscheuer N."/>
            <person name="Luecker S."/>
            <person name="Lage O.M."/>
            <person name="Pohl T."/>
            <person name="Merkel B.J."/>
            <person name="Hornburger P."/>
            <person name="Mueller R.-W."/>
            <person name="Bruemmer F."/>
            <person name="Labrenz M."/>
            <person name="Spormann A.M."/>
            <person name="Op den Camp H."/>
            <person name="Overmann J."/>
            <person name="Amann R."/>
            <person name="Jetten M.S.M."/>
            <person name="Mascher T."/>
            <person name="Medema M.H."/>
            <person name="Devos D.P."/>
            <person name="Kaster A.-K."/>
            <person name="Ovreas L."/>
            <person name="Rohde M."/>
            <person name="Galperin M.Y."/>
            <person name="Jogler C."/>
        </authorList>
    </citation>
    <scope>NUCLEOTIDE SEQUENCE [LARGE SCALE GENOMIC DNA]</scope>
    <source>
        <strain evidence="1 2">Mal48</strain>
    </source>
</reference>
<evidence type="ECO:0008006" key="3">
    <source>
        <dbReference type="Google" id="ProtNLM"/>
    </source>
</evidence>
<evidence type="ECO:0000313" key="1">
    <source>
        <dbReference type="EMBL" id="QDT35010.1"/>
    </source>
</evidence>
<dbReference type="Proteomes" id="UP000315724">
    <property type="component" value="Chromosome"/>
</dbReference>
<dbReference type="Pfam" id="PF07394">
    <property type="entry name" value="DUF1501"/>
    <property type="match status" value="2"/>
</dbReference>
<dbReference type="PANTHER" id="PTHR43737">
    <property type="entry name" value="BLL7424 PROTEIN"/>
    <property type="match status" value="1"/>
</dbReference>
<dbReference type="PROSITE" id="PS51318">
    <property type="entry name" value="TAT"/>
    <property type="match status" value="1"/>
</dbReference>
<protein>
    <recommendedName>
        <fullName evidence="3">DUF1501 domain-containing protein</fullName>
    </recommendedName>
</protein>
<proteinExistence type="predicted"/>
<dbReference type="InterPro" id="IPR010869">
    <property type="entry name" value="DUF1501"/>
</dbReference>
<dbReference type="RefSeq" id="WP_145203866.1">
    <property type="nucleotide sequence ID" value="NZ_CP036267.1"/>
</dbReference>
<evidence type="ECO:0000313" key="2">
    <source>
        <dbReference type="Proteomes" id="UP000315724"/>
    </source>
</evidence>
<dbReference type="OrthoDB" id="127333at2"/>
<dbReference type="SUPFAM" id="SSF53649">
    <property type="entry name" value="Alkaline phosphatase-like"/>
    <property type="match status" value="1"/>
</dbReference>
<dbReference type="PANTHER" id="PTHR43737:SF1">
    <property type="entry name" value="DUF1501 DOMAIN-CONTAINING PROTEIN"/>
    <property type="match status" value="1"/>
</dbReference>
<dbReference type="EMBL" id="CP036267">
    <property type="protein sequence ID" value="QDT35010.1"/>
    <property type="molecule type" value="Genomic_DNA"/>
</dbReference>
<dbReference type="KEGG" id="tpol:Mal48_42830"/>
<gene>
    <name evidence="1" type="ORF">Mal48_42830</name>
</gene>
<dbReference type="InterPro" id="IPR006311">
    <property type="entry name" value="TAT_signal"/>
</dbReference>
<keyword evidence="2" id="KW-1185">Reference proteome</keyword>
<dbReference type="InterPro" id="IPR017850">
    <property type="entry name" value="Alkaline_phosphatase_core_sf"/>
</dbReference>
<sequence length="387" mass="41686">MSEQKKRALDSVSRRSFLAVGGVGVVGLSLGEARTRPRSNSRAVIQIVMNGGPSQLDTFDPKPEAPREIRGPIRSIATSISGVHFAESLPKLAQRASELVVLRSLYHESAPIHESGMQLLLTGSLVKKEQQPPNIGVVLNHALKQHGNAPVSVRLGGKVQKTGVKAYHGDGAGFLDLDDSILMPDLNTLQQSGFETPQFSKLSSAKKKAFGENRFGELLWTAARLIEAGVQYVEVNTFDQFEGNVTWDAHGCAKTAPGTIFDYRDTLGPQFDKAASALFDDLQRSGLWQQTLVVATGEMGRTPRINEQNGRDHWTDVWSGMLAGGGLEGGQVIGESDATGEAVKNHPIHISEIAGLIGSYLVGESQLSIQATDDLTWSLPKVESLLS</sequence>
<accession>A0A517QTP6</accession>
<name>A0A517QTP6_9PLAN</name>